<comment type="catalytic activity">
    <reaction evidence="5">
        <text>a 2'-deoxyadenosine in DNA + S-adenosyl-L-methionine = an N(6)-methyl-2'-deoxyadenosine in DNA + S-adenosyl-L-homocysteine + H(+)</text>
        <dbReference type="Rhea" id="RHEA:15197"/>
        <dbReference type="Rhea" id="RHEA-COMP:12418"/>
        <dbReference type="Rhea" id="RHEA-COMP:12419"/>
        <dbReference type="ChEBI" id="CHEBI:15378"/>
        <dbReference type="ChEBI" id="CHEBI:57856"/>
        <dbReference type="ChEBI" id="CHEBI:59789"/>
        <dbReference type="ChEBI" id="CHEBI:90615"/>
        <dbReference type="ChEBI" id="CHEBI:90616"/>
        <dbReference type="EC" id="2.1.1.72"/>
    </reaction>
</comment>
<evidence type="ECO:0000256" key="3">
    <source>
        <dbReference type="ARBA" id="ARBA00022679"/>
    </source>
</evidence>
<dbReference type="GO" id="GO:0004519">
    <property type="term" value="F:endonuclease activity"/>
    <property type="evidence" value="ECO:0007669"/>
    <property type="project" value="UniProtKB-KW"/>
</dbReference>
<dbReference type="PANTHER" id="PTHR33841">
    <property type="entry name" value="DNA METHYLTRANSFERASE YEEA-RELATED"/>
    <property type="match status" value="1"/>
</dbReference>
<evidence type="ECO:0000256" key="2">
    <source>
        <dbReference type="ARBA" id="ARBA00022603"/>
    </source>
</evidence>
<dbReference type="Pfam" id="PF07669">
    <property type="entry name" value="Eco57I"/>
    <property type="match status" value="1"/>
</dbReference>
<feature type="domain" description="Type II methyltransferase M.TaqI-like" evidence="6">
    <location>
        <begin position="85"/>
        <end position="262"/>
    </location>
</feature>
<dbReference type="AlphaFoldDB" id="A0AAC9Z251"/>
<evidence type="ECO:0000313" key="8">
    <source>
        <dbReference type="Proteomes" id="UP000243753"/>
    </source>
</evidence>
<sequence>MNYNPDVLTCLANLSNDEVFTPPDIANQMLDTLPQELFSNPDAKFLDPFSKSGVFLREIAKRLLKGLEPQIPDLQERIDHIMHRQLYGIGITELTAYLSRRSLYCSTRANGKHSVTHFENENGNIYFKELPHSWDKNGKCTYCGATQKEFGEDQREGLSQHAYNFIHNDNPYQNMQFDVIIGNPPYQLSFGLEGTNSSNAGAIYHLFIEQAIKLNPHYLCMIVPSRWMTRSVQGMPNSFIDNMLSSNRFVEIHDFLNAKGVFTGTPPEGGVNYFLWDRDYQGECNYYLYQSGDDKNPFYEKKFLSRNGLNIVIRDAQASKILDKIIKVEKDYITDNNFSEIVSPKHFFDNSIFLTSNWNGFTTTPNKDYNIKYYPNKTLLKDDAEYGWINVNQIPKNREVKDLHKVYIPAAHGGKEKVLGTPFYGEPNSVCSQTYLVIGYNRNFTKEECLNIITYIKTCFFRYLVSIKKKTQNGARGVYQFVPMQDFSKPWTDAELYAKYRLTEEEITYIEKTIRPME</sequence>
<protein>
    <recommendedName>
        <fullName evidence="1">site-specific DNA-methyltransferase (adenine-specific)</fullName>
        <ecNumber evidence="1">2.1.1.72</ecNumber>
    </recommendedName>
</protein>
<dbReference type="InterPro" id="IPR029063">
    <property type="entry name" value="SAM-dependent_MTases_sf"/>
</dbReference>
<evidence type="ECO:0000259" key="6">
    <source>
        <dbReference type="Pfam" id="PF07669"/>
    </source>
</evidence>
<keyword evidence="4" id="KW-0949">S-adenosyl-L-methionine</keyword>
<proteinExistence type="predicted"/>
<dbReference type="InterPro" id="IPR002052">
    <property type="entry name" value="DNA_methylase_N6_adenine_CS"/>
</dbReference>
<name>A0AAC9Z251_9FLAO</name>
<dbReference type="RefSeq" id="WP_095918243.1">
    <property type="nucleotide sequence ID" value="NZ_CP022389.1"/>
</dbReference>
<dbReference type="EMBL" id="CP022389">
    <property type="protein sequence ID" value="ATA92985.1"/>
    <property type="molecule type" value="Genomic_DNA"/>
</dbReference>
<gene>
    <name evidence="7" type="ORF">CGC54_00745</name>
</gene>
<dbReference type="SUPFAM" id="SSF53335">
    <property type="entry name" value="S-adenosyl-L-methionine-dependent methyltransferases"/>
    <property type="match status" value="1"/>
</dbReference>
<keyword evidence="7" id="KW-0255">Endonuclease</keyword>
<dbReference type="GO" id="GO:0003676">
    <property type="term" value="F:nucleic acid binding"/>
    <property type="evidence" value="ECO:0007669"/>
    <property type="project" value="InterPro"/>
</dbReference>
<dbReference type="InterPro" id="IPR050953">
    <property type="entry name" value="N4_N6_ade-DNA_methylase"/>
</dbReference>
<keyword evidence="7" id="KW-0540">Nuclease</keyword>
<evidence type="ECO:0000256" key="4">
    <source>
        <dbReference type="ARBA" id="ARBA00022691"/>
    </source>
</evidence>
<keyword evidence="3" id="KW-0808">Transferase</keyword>
<evidence type="ECO:0000256" key="1">
    <source>
        <dbReference type="ARBA" id="ARBA00011900"/>
    </source>
</evidence>
<dbReference type="REBASE" id="218481">
    <property type="entry name" value="M2.CcaH3936ORF740P"/>
</dbReference>
<dbReference type="GO" id="GO:0032259">
    <property type="term" value="P:methylation"/>
    <property type="evidence" value="ECO:0007669"/>
    <property type="project" value="UniProtKB-KW"/>
</dbReference>
<dbReference type="PANTHER" id="PTHR33841:SF1">
    <property type="entry name" value="DNA METHYLTRANSFERASE A"/>
    <property type="match status" value="1"/>
</dbReference>
<dbReference type="PROSITE" id="PS00092">
    <property type="entry name" value="N6_MTASE"/>
    <property type="match status" value="1"/>
</dbReference>
<evidence type="ECO:0000313" key="7">
    <source>
        <dbReference type="EMBL" id="ATA92985.1"/>
    </source>
</evidence>
<dbReference type="InterPro" id="IPR011639">
    <property type="entry name" value="MethylTrfase_TaqI-like_dom"/>
</dbReference>
<dbReference type="Proteomes" id="UP000243753">
    <property type="component" value="Chromosome"/>
</dbReference>
<accession>A0AAC9Z251</accession>
<organism evidence="7 8">
    <name type="scientific">Capnocytophaga canimorsus</name>
    <dbReference type="NCBI Taxonomy" id="28188"/>
    <lineage>
        <taxon>Bacteria</taxon>
        <taxon>Pseudomonadati</taxon>
        <taxon>Bacteroidota</taxon>
        <taxon>Flavobacteriia</taxon>
        <taxon>Flavobacteriales</taxon>
        <taxon>Flavobacteriaceae</taxon>
        <taxon>Capnocytophaga</taxon>
    </lineage>
</organism>
<dbReference type="Gene3D" id="3.40.50.150">
    <property type="entry name" value="Vaccinia Virus protein VP39"/>
    <property type="match status" value="1"/>
</dbReference>
<keyword evidence="7" id="KW-0378">Hydrolase</keyword>
<evidence type="ECO:0000256" key="5">
    <source>
        <dbReference type="ARBA" id="ARBA00047942"/>
    </source>
</evidence>
<keyword evidence="2" id="KW-0489">Methyltransferase</keyword>
<dbReference type="GO" id="GO:0006304">
    <property type="term" value="P:DNA modification"/>
    <property type="evidence" value="ECO:0007669"/>
    <property type="project" value="InterPro"/>
</dbReference>
<dbReference type="GO" id="GO:0009007">
    <property type="term" value="F:site-specific DNA-methyltransferase (adenine-specific) activity"/>
    <property type="evidence" value="ECO:0007669"/>
    <property type="project" value="UniProtKB-EC"/>
</dbReference>
<dbReference type="EC" id="2.1.1.72" evidence="1"/>
<dbReference type="PRINTS" id="PR00507">
    <property type="entry name" value="N12N6MTFRASE"/>
</dbReference>
<reference evidence="8" key="1">
    <citation type="submission" date="2017-06" db="EMBL/GenBank/DDBJ databases">
        <title>Capnocytophaga spp. assemblies.</title>
        <authorList>
            <person name="Gulvik C.A."/>
        </authorList>
    </citation>
    <scope>NUCLEOTIDE SEQUENCE [LARGE SCALE GENOMIC DNA]</scope>
    <source>
        <strain evidence="8">H3936</strain>
    </source>
</reference>